<accession>A0A4Q0I8C6</accession>
<dbReference type="EMBL" id="RLII01000001">
    <property type="protein sequence ID" value="RXE60714.1"/>
    <property type="molecule type" value="Genomic_DNA"/>
</dbReference>
<dbReference type="AlphaFoldDB" id="A0A4Q0I8C6"/>
<protein>
    <submittedName>
        <fullName evidence="2">Zn-dependent exopeptidase M28</fullName>
    </submittedName>
</protein>
<feature type="domain" description="Peptidase M28" evidence="1">
    <location>
        <begin position="235"/>
        <end position="418"/>
    </location>
</feature>
<evidence type="ECO:0000313" key="2">
    <source>
        <dbReference type="EMBL" id="RXE60714.1"/>
    </source>
</evidence>
<dbReference type="Pfam" id="PF04389">
    <property type="entry name" value="Peptidase_M28"/>
    <property type="match status" value="1"/>
</dbReference>
<dbReference type="GO" id="GO:0006508">
    <property type="term" value="P:proteolysis"/>
    <property type="evidence" value="ECO:0007669"/>
    <property type="project" value="InterPro"/>
</dbReference>
<dbReference type="GO" id="GO:0008235">
    <property type="term" value="F:metalloexopeptidase activity"/>
    <property type="evidence" value="ECO:0007669"/>
    <property type="project" value="InterPro"/>
</dbReference>
<dbReference type="PANTHER" id="PTHR12147">
    <property type="entry name" value="METALLOPEPTIDASE M28 FAMILY MEMBER"/>
    <property type="match status" value="1"/>
</dbReference>
<dbReference type="Gene3D" id="3.40.630.10">
    <property type="entry name" value="Zn peptidases"/>
    <property type="match status" value="1"/>
</dbReference>
<organism evidence="2 3">
    <name type="scientific">Acetivibrio mesophilus</name>
    <dbReference type="NCBI Taxonomy" id="2487273"/>
    <lineage>
        <taxon>Bacteria</taxon>
        <taxon>Bacillati</taxon>
        <taxon>Bacillota</taxon>
        <taxon>Clostridia</taxon>
        <taxon>Eubacteriales</taxon>
        <taxon>Oscillospiraceae</taxon>
        <taxon>Acetivibrio</taxon>
    </lineage>
</organism>
<keyword evidence="3" id="KW-1185">Reference proteome</keyword>
<dbReference type="PANTHER" id="PTHR12147:SF26">
    <property type="entry name" value="PEPTIDASE M28 DOMAIN-CONTAINING PROTEIN"/>
    <property type="match status" value="1"/>
</dbReference>
<proteinExistence type="predicted"/>
<sequence>MLILNFNGSNNGLCHCFNSISIVQRRNHMKSSFNFLRSITQERPVGTSANNTVLDLIENEIYNLGYQIVFLPFSCLVWERDTSALRIDDISYEVFAGPFSNAFEGTAKIMVFDSLNALKKANCKNNIIILTGDIASEPLQPKNYPFFYPEEHESFITLLEEKNPKAIITATGKYSTNYPEPFPLFEDGNFLIPCAYISNTFIKELKQLEHQDVSLTLNSKNILVNTKQIIASKQSHKQSKGKIVICAHMDTKYNTPGALDNGTGVAVLIQIMHKLKDLICDYDIDYVFFNSEEYFGATGELEYLEYIKHRQDKIQLVINIDSPCHFKSKTAISSYNANEKLIYVLESQVLNFDEIIIGEEWYSGNHTMFVFDGIPCIAVTSSNLFDTVSTLAHTPMDTLDHVSPHLITSTADFLAEFVKSFVS</sequence>
<gene>
    <name evidence="2" type="ORF">EFD62_01990</name>
</gene>
<reference evidence="3" key="1">
    <citation type="submission" date="2018-11" db="EMBL/GenBank/DDBJ databases">
        <title>Genome sequencing of a novel mesophilic and cellulolytic organism within the genus Hungateiclostridium.</title>
        <authorList>
            <person name="Rettenmaier R."/>
            <person name="Liebl W."/>
            <person name="Zverlov V."/>
        </authorList>
    </citation>
    <scope>NUCLEOTIDE SEQUENCE [LARGE SCALE GENOMIC DNA]</scope>
    <source>
        <strain evidence="3">N2K1</strain>
    </source>
</reference>
<name>A0A4Q0I8C6_9FIRM</name>
<dbReference type="Proteomes" id="UP000289166">
    <property type="component" value="Unassembled WGS sequence"/>
</dbReference>
<dbReference type="Gene3D" id="3.50.30.30">
    <property type="match status" value="1"/>
</dbReference>
<dbReference type="InterPro" id="IPR045175">
    <property type="entry name" value="M28_fam"/>
</dbReference>
<dbReference type="OrthoDB" id="9789219at2"/>
<evidence type="ECO:0000259" key="1">
    <source>
        <dbReference type="Pfam" id="PF04389"/>
    </source>
</evidence>
<dbReference type="InterPro" id="IPR007484">
    <property type="entry name" value="Peptidase_M28"/>
</dbReference>
<dbReference type="SUPFAM" id="SSF53187">
    <property type="entry name" value="Zn-dependent exopeptidases"/>
    <property type="match status" value="1"/>
</dbReference>
<comment type="caution">
    <text evidence="2">The sequence shown here is derived from an EMBL/GenBank/DDBJ whole genome shotgun (WGS) entry which is preliminary data.</text>
</comment>
<evidence type="ECO:0000313" key="3">
    <source>
        <dbReference type="Proteomes" id="UP000289166"/>
    </source>
</evidence>